<keyword evidence="10 13" id="KW-0067">ATP-binding</keyword>
<dbReference type="GO" id="GO:0009029">
    <property type="term" value="F:lipid-A 4'-kinase activity"/>
    <property type="evidence" value="ECO:0007669"/>
    <property type="project" value="UniProtKB-UniRule"/>
</dbReference>
<dbReference type="InterPro" id="IPR003758">
    <property type="entry name" value="LpxK"/>
</dbReference>
<keyword evidence="6 13" id="KW-0441">Lipid A biosynthesis</keyword>
<evidence type="ECO:0000256" key="3">
    <source>
        <dbReference type="ARBA" id="ARBA00012071"/>
    </source>
</evidence>
<feature type="binding site" evidence="13">
    <location>
        <begin position="47"/>
        <end position="54"/>
    </location>
    <ligand>
        <name>ATP</name>
        <dbReference type="ChEBI" id="CHEBI:30616"/>
    </ligand>
</feature>
<evidence type="ECO:0000256" key="13">
    <source>
        <dbReference type="HAMAP-Rule" id="MF_00409"/>
    </source>
</evidence>
<evidence type="ECO:0000256" key="5">
    <source>
        <dbReference type="ARBA" id="ARBA00022516"/>
    </source>
</evidence>
<dbReference type="EC" id="2.7.1.130" evidence="3 13"/>
<proteinExistence type="inferred from homology"/>
<dbReference type="HAMAP" id="MF_00409">
    <property type="entry name" value="LpxK"/>
    <property type="match status" value="1"/>
</dbReference>
<comment type="pathway">
    <text evidence="2 13">Glycolipid biosynthesis; lipid IV(A) biosynthesis; lipid IV(A) from (3R)-3-hydroxytetradecanoyl-[acyl-carrier-protein] and UDP-N-acetyl-alpha-D-glucosamine: step 6/6.</text>
</comment>
<dbReference type="Proteomes" id="UP000236728">
    <property type="component" value="Unassembled WGS sequence"/>
</dbReference>
<protein>
    <recommendedName>
        <fullName evidence="4 13">Tetraacyldisaccharide 4'-kinase</fullName>
        <ecNumber evidence="3 13">2.7.1.130</ecNumber>
    </recommendedName>
    <alternativeName>
        <fullName evidence="12 13">Lipid A 4'-kinase</fullName>
    </alternativeName>
</protein>
<evidence type="ECO:0000313" key="14">
    <source>
        <dbReference type="EMBL" id="SEG48874.1"/>
    </source>
</evidence>
<evidence type="ECO:0000256" key="2">
    <source>
        <dbReference type="ARBA" id="ARBA00004870"/>
    </source>
</evidence>
<gene>
    <name evidence="13" type="primary">lpxK</name>
    <name evidence="14" type="ORF">SAMN05421819_3208</name>
</gene>
<evidence type="ECO:0000256" key="8">
    <source>
        <dbReference type="ARBA" id="ARBA00022741"/>
    </source>
</evidence>
<dbReference type="OrthoDB" id="9789797at2"/>
<keyword evidence="8 13" id="KW-0547">Nucleotide-binding</keyword>
<evidence type="ECO:0000313" key="15">
    <source>
        <dbReference type="Proteomes" id="UP000236728"/>
    </source>
</evidence>
<evidence type="ECO:0000256" key="7">
    <source>
        <dbReference type="ARBA" id="ARBA00022679"/>
    </source>
</evidence>
<evidence type="ECO:0000256" key="11">
    <source>
        <dbReference type="ARBA" id="ARBA00023098"/>
    </source>
</evidence>
<dbReference type="UniPathway" id="UPA00359">
    <property type="reaction ID" value="UER00482"/>
</dbReference>
<reference evidence="14 15" key="1">
    <citation type="submission" date="2016-10" db="EMBL/GenBank/DDBJ databases">
        <authorList>
            <person name="de Groot N.N."/>
        </authorList>
    </citation>
    <scope>NUCLEOTIDE SEQUENCE [LARGE SCALE GENOMIC DNA]</scope>
    <source>
        <strain evidence="14 15">DSM 22489</strain>
    </source>
</reference>
<dbReference type="GO" id="GO:0009244">
    <property type="term" value="P:lipopolysaccharide core region biosynthetic process"/>
    <property type="evidence" value="ECO:0007669"/>
    <property type="project" value="TreeGrafter"/>
</dbReference>
<dbReference type="GO" id="GO:0005524">
    <property type="term" value="F:ATP binding"/>
    <property type="evidence" value="ECO:0007669"/>
    <property type="project" value="UniProtKB-UniRule"/>
</dbReference>
<keyword evidence="7 13" id="KW-0808">Transferase</keyword>
<dbReference type="Pfam" id="PF02606">
    <property type="entry name" value="LpxK"/>
    <property type="match status" value="1"/>
</dbReference>
<dbReference type="EMBL" id="FNVA01000005">
    <property type="protein sequence ID" value="SEG48874.1"/>
    <property type="molecule type" value="Genomic_DNA"/>
</dbReference>
<accession>A0A1H6AL29</accession>
<comment type="function">
    <text evidence="1 13">Transfers the gamma-phosphate of ATP to the 4'-position of a tetraacyldisaccharide 1-phosphate intermediate (termed DS-1-P) to form tetraacyldisaccharide 1,4'-bis-phosphate (lipid IVA).</text>
</comment>
<comment type="similarity">
    <text evidence="13">Belongs to the LpxK family.</text>
</comment>
<name>A0A1H6AL29_9BACT</name>
<dbReference type="AlphaFoldDB" id="A0A1H6AL29"/>
<dbReference type="NCBIfam" id="TIGR00682">
    <property type="entry name" value="lpxK"/>
    <property type="match status" value="1"/>
</dbReference>
<dbReference type="InterPro" id="IPR027417">
    <property type="entry name" value="P-loop_NTPase"/>
</dbReference>
<evidence type="ECO:0000256" key="4">
    <source>
        <dbReference type="ARBA" id="ARBA00016436"/>
    </source>
</evidence>
<keyword evidence="5 13" id="KW-0444">Lipid biosynthesis</keyword>
<evidence type="ECO:0000256" key="9">
    <source>
        <dbReference type="ARBA" id="ARBA00022777"/>
    </source>
</evidence>
<dbReference type="GO" id="GO:0009245">
    <property type="term" value="P:lipid A biosynthetic process"/>
    <property type="evidence" value="ECO:0007669"/>
    <property type="project" value="UniProtKB-UniRule"/>
</dbReference>
<organism evidence="14 15">
    <name type="scientific">Bryocella elongata</name>
    <dbReference type="NCBI Taxonomy" id="863522"/>
    <lineage>
        <taxon>Bacteria</taxon>
        <taxon>Pseudomonadati</taxon>
        <taxon>Acidobacteriota</taxon>
        <taxon>Terriglobia</taxon>
        <taxon>Terriglobales</taxon>
        <taxon>Acidobacteriaceae</taxon>
        <taxon>Bryocella</taxon>
    </lineage>
</organism>
<keyword evidence="9 13" id="KW-0418">Kinase</keyword>
<comment type="catalytic activity">
    <reaction evidence="13">
        <text>a lipid A disaccharide + ATP = a lipid IVA + ADP + H(+)</text>
        <dbReference type="Rhea" id="RHEA:67840"/>
        <dbReference type="ChEBI" id="CHEBI:15378"/>
        <dbReference type="ChEBI" id="CHEBI:30616"/>
        <dbReference type="ChEBI" id="CHEBI:176343"/>
        <dbReference type="ChEBI" id="CHEBI:176425"/>
        <dbReference type="ChEBI" id="CHEBI:456216"/>
        <dbReference type="EC" id="2.7.1.130"/>
    </reaction>
</comment>
<dbReference type="GO" id="GO:0005886">
    <property type="term" value="C:plasma membrane"/>
    <property type="evidence" value="ECO:0007669"/>
    <property type="project" value="TreeGrafter"/>
</dbReference>
<evidence type="ECO:0000256" key="1">
    <source>
        <dbReference type="ARBA" id="ARBA00002274"/>
    </source>
</evidence>
<keyword evidence="11 13" id="KW-0443">Lipid metabolism</keyword>
<evidence type="ECO:0000256" key="10">
    <source>
        <dbReference type="ARBA" id="ARBA00022840"/>
    </source>
</evidence>
<evidence type="ECO:0000256" key="6">
    <source>
        <dbReference type="ARBA" id="ARBA00022556"/>
    </source>
</evidence>
<dbReference type="SUPFAM" id="SSF52540">
    <property type="entry name" value="P-loop containing nucleoside triphosphate hydrolases"/>
    <property type="match status" value="1"/>
</dbReference>
<keyword evidence="15" id="KW-1185">Reference proteome</keyword>
<sequence length="361" mass="39601">MSARRPWAWPLVPIYAAALKAKDALRRMGLPATKRLTYPVLSVGSISAGGAGKTPVVITLAKLLRARGWQVDILSRGYRRESRGVAHVEPTADNAAAIYGDEPVLLAERTGAPVWVASKRYAAGRAAEAAIKPAPYELGPSTRALHLLDDGFQHRQLARTLDMVLVTEADLDDALLPAGNRREPLAAIARADFILLREDEQERIEKRVRLLMRPATPQRPAALIWTLRRSLHFASPLFVFGAGLRPVAFCAIARPEGFAVMLTQAGCGIADTIFFPDHHRYTMPDIEKIIELAQSLKATGLVTTEKDAVKLTQPMRERLATIGAIMVAELNVDFVYPERLMREVESRLADAVTPQPQGATL</sequence>
<dbReference type="PANTHER" id="PTHR42724">
    <property type="entry name" value="TETRAACYLDISACCHARIDE 4'-KINASE"/>
    <property type="match status" value="1"/>
</dbReference>
<dbReference type="RefSeq" id="WP_103934055.1">
    <property type="nucleotide sequence ID" value="NZ_FNVA01000005.1"/>
</dbReference>
<dbReference type="PANTHER" id="PTHR42724:SF1">
    <property type="entry name" value="TETRAACYLDISACCHARIDE 4'-KINASE, MITOCHONDRIAL-RELATED"/>
    <property type="match status" value="1"/>
</dbReference>
<evidence type="ECO:0000256" key="12">
    <source>
        <dbReference type="ARBA" id="ARBA00029757"/>
    </source>
</evidence>